<keyword evidence="1" id="KW-0732">Signal</keyword>
<evidence type="ECO:0000313" key="2">
    <source>
        <dbReference type="EMBL" id="QEG34735.1"/>
    </source>
</evidence>
<feature type="signal peptide" evidence="1">
    <location>
        <begin position="1"/>
        <end position="29"/>
    </location>
</feature>
<feature type="chain" id="PRO_5022973850" description="PEP-CTERM protein-sorting domain-containing protein" evidence="1">
    <location>
        <begin position="30"/>
        <end position="478"/>
    </location>
</feature>
<reference evidence="2 3" key="1">
    <citation type="submission" date="2019-08" db="EMBL/GenBank/DDBJ databases">
        <title>Deep-cultivation of Planctomycetes and their phenomic and genomic characterization uncovers novel biology.</title>
        <authorList>
            <person name="Wiegand S."/>
            <person name="Jogler M."/>
            <person name="Boedeker C."/>
            <person name="Pinto D."/>
            <person name="Vollmers J."/>
            <person name="Rivas-Marin E."/>
            <person name="Kohn T."/>
            <person name="Peeters S.H."/>
            <person name="Heuer A."/>
            <person name="Rast P."/>
            <person name="Oberbeckmann S."/>
            <person name="Bunk B."/>
            <person name="Jeske O."/>
            <person name="Meyerdierks A."/>
            <person name="Storesund J.E."/>
            <person name="Kallscheuer N."/>
            <person name="Luecker S."/>
            <person name="Lage O.M."/>
            <person name="Pohl T."/>
            <person name="Merkel B.J."/>
            <person name="Hornburger P."/>
            <person name="Mueller R.-W."/>
            <person name="Bruemmer F."/>
            <person name="Labrenz M."/>
            <person name="Spormann A.M."/>
            <person name="Op den Camp H."/>
            <person name="Overmann J."/>
            <person name="Amann R."/>
            <person name="Jetten M.S.M."/>
            <person name="Mascher T."/>
            <person name="Medema M.H."/>
            <person name="Devos D.P."/>
            <person name="Kaster A.-K."/>
            <person name="Ovreas L."/>
            <person name="Rohde M."/>
            <person name="Galperin M.Y."/>
            <person name="Jogler C."/>
        </authorList>
    </citation>
    <scope>NUCLEOTIDE SEQUENCE [LARGE SCALE GENOMIC DNA]</scope>
    <source>
        <strain evidence="2 3">Pr1d</strain>
    </source>
</reference>
<evidence type="ECO:0008006" key="4">
    <source>
        <dbReference type="Google" id="ProtNLM"/>
    </source>
</evidence>
<protein>
    <recommendedName>
        <fullName evidence="4">PEP-CTERM protein-sorting domain-containing protein</fullName>
    </recommendedName>
</protein>
<dbReference type="AlphaFoldDB" id="A0A5B9QAW1"/>
<dbReference type="KEGG" id="bgok:Pr1d_20170"/>
<organism evidence="2 3">
    <name type="scientific">Bythopirellula goksoeyrii</name>
    <dbReference type="NCBI Taxonomy" id="1400387"/>
    <lineage>
        <taxon>Bacteria</taxon>
        <taxon>Pseudomonadati</taxon>
        <taxon>Planctomycetota</taxon>
        <taxon>Planctomycetia</taxon>
        <taxon>Pirellulales</taxon>
        <taxon>Lacipirellulaceae</taxon>
        <taxon>Bythopirellula</taxon>
    </lineage>
</organism>
<proteinExistence type="predicted"/>
<dbReference type="Proteomes" id="UP000323917">
    <property type="component" value="Chromosome"/>
</dbReference>
<keyword evidence="3" id="KW-1185">Reference proteome</keyword>
<dbReference type="PROSITE" id="PS00018">
    <property type="entry name" value="EF_HAND_1"/>
    <property type="match status" value="1"/>
</dbReference>
<evidence type="ECO:0000256" key="1">
    <source>
        <dbReference type="SAM" id="SignalP"/>
    </source>
</evidence>
<dbReference type="EMBL" id="CP042913">
    <property type="protein sequence ID" value="QEG34735.1"/>
    <property type="molecule type" value="Genomic_DNA"/>
</dbReference>
<dbReference type="InterPro" id="IPR018247">
    <property type="entry name" value="EF_Hand_1_Ca_BS"/>
</dbReference>
<name>A0A5B9QAW1_9BACT</name>
<evidence type="ECO:0000313" key="3">
    <source>
        <dbReference type="Proteomes" id="UP000323917"/>
    </source>
</evidence>
<sequence precursor="true">MKTARLSAKKMTHFTLILALSIVSQDCWAVFVYFDGSTNTDFSLATNWTPENAPGTNLVDIYGIDDGLSSTYSGGTTQVKGLRVGSAAKEHQFGDTHFGRLTMSGGTLEITGSGAEGLFGIGREREPIITDDAKKGGELIMNGSSTIIANGLIVGERTKGLLSIGQNSIVEMRTWDTTVVPNQFGGTEDIRIGNYGPAYDDFGAEPGLDGRGLVDVHGSFMAKDMYFSEHGAQGELRLSGGTVNLNGGLIMDLCDNCQSNPVLLAQRLAKVSIFGSSGTFNVGVDPDPLVVDPMPPLRDILAASPTAVFSFTADSGGVTPITLFQNASEPSGGAEIQGAQLELNLDAYPFTPTSKLTLIDATASLLLGQFGSVTFLGNTTASVNYDFTNGDVFLNNFQSTGGLAGDFDNDGDVDGHDFLVWQRGSSPNSLSPVDLLAWQDNYGDGSLTALGAVPEPSAGLLALVAGATLGLNLRGRKR</sequence>
<gene>
    <name evidence="2" type="ORF">Pr1d_20170</name>
</gene>
<accession>A0A5B9QAW1</accession>